<dbReference type="AlphaFoldDB" id="A0A9P8ANK4"/>
<dbReference type="EMBL" id="MU250555">
    <property type="protein sequence ID" value="KAG7442010.1"/>
    <property type="molecule type" value="Genomic_DNA"/>
</dbReference>
<protein>
    <submittedName>
        <fullName evidence="2">Uncharacterized protein</fullName>
    </submittedName>
</protein>
<sequence>MRSTAYSRVPRTPPFAKPEYFTRGKYSDWYCNVCTLRLQPKYMSATDALHHENNILHNQNVANVESSLGPPMVDSWDSEMPKQAEMSKDEARDSEYRYFVDHMGEYISYWIRGIEAAKRGEVLKLEDYLDSLDHDGPKDPRGSWGITHQSNTKSRRDDCSSSDDLGSVYASQRKAGKGPKNRVKNKRQEFDGRFTDESYVFVERIAQREEANAKKKE</sequence>
<organism evidence="2 3">
    <name type="scientific">Guyanagaster necrorhizus</name>
    <dbReference type="NCBI Taxonomy" id="856835"/>
    <lineage>
        <taxon>Eukaryota</taxon>
        <taxon>Fungi</taxon>
        <taxon>Dikarya</taxon>
        <taxon>Basidiomycota</taxon>
        <taxon>Agaricomycotina</taxon>
        <taxon>Agaricomycetes</taxon>
        <taxon>Agaricomycetidae</taxon>
        <taxon>Agaricales</taxon>
        <taxon>Marasmiineae</taxon>
        <taxon>Physalacriaceae</taxon>
        <taxon>Guyanagaster</taxon>
    </lineage>
</organism>
<name>A0A9P8ANK4_9AGAR</name>
<proteinExistence type="predicted"/>
<feature type="region of interest" description="Disordered" evidence="1">
    <location>
        <begin position="134"/>
        <end position="189"/>
    </location>
</feature>
<keyword evidence="3" id="KW-1185">Reference proteome</keyword>
<gene>
    <name evidence="2" type="ORF">BT62DRAFT_936663</name>
</gene>
<evidence type="ECO:0000256" key="1">
    <source>
        <dbReference type="SAM" id="MobiDB-lite"/>
    </source>
</evidence>
<accession>A0A9P8ANK4</accession>
<dbReference type="Proteomes" id="UP000812287">
    <property type="component" value="Unassembled WGS sequence"/>
</dbReference>
<comment type="caution">
    <text evidence="2">The sequence shown here is derived from an EMBL/GenBank/DDBJ whole genome shotgun (WGS) entry which is preliminary data.</text>
</comment>
<dbReference type="GeneID" id="66109466"/>
<reference evidence="2" key="1">
    <citation type="submission" date="2020-11" db="EMBL/GenBank/DDBJ databases">
        <title>Adaptations for nitrogen fixation in a non-lichenized fungal sporocarp promotes dispersal by wood-feeding termites.</title>
        <authorList>
            <consortium name="DOE Joint Genome Institute"/>
            <person name="Koch R.A."/>
            <person name="Yoon G."/>
            <person name="Arayal U."/>
            <person name="Lail K."/>
            <person name="Amirebrahimi M."/>
            <person name="Labutti K."/>
            <person name="Lipzen A."/>
            <person name="Riley R."/>
            <person name="Barry K."/>
            <person name="Henrissat B."/>
            <person name="Grigoriev I.V."/>
            <person name="Herr J.R."/>
            <person name="Aime M.C."/>
        </authorList>
    </citation>
    <scope>NUCLEOTIDE SEQUENCE</scope>
    <source>
        <strain evidence="2">MCA 3950</strain>
    </source>
</reference>
<dbReference type="OrthoDB" id="10251155at2759"/>
<evidence type="ECO:0000313" key="2">
    <source>
        <dbReference type="EMBL" id="KAG7442010.1"/>
    </source>
</evidence>
<evidence type="ECO:0000313" key="3">
    <source>
        <dbReference type="Proteomes" id="UP000812287"/>
    </source>
</evidence>
<dbReference type="RefSeq" id="XP_043035510.1">
    <property type="nucleotide sequence ID" value="XM_043187169.1"/>
</dbReference>
<feature type="compositionally biased region" description="Basic residues" evidence="1">
    <location>
        <begin position="174"/>
        <end position="185"/>
    </location>
</feature>